<feature type="non-terminal residue" evidence="1">
    <location>
        <position position="1"/>
    </location>
</feature>
<gene>
    <name evidence="1" type="ORF">LAESUDRAFT_630062</name>
</gene>
<sequence>FGFLNPAVIIQAAHIIPAFAYRRTADLLPASPFAHFLCYDLYFTRLFYLFDRFVDHDMFMRYLGSGIEHKGT</sequence>
<dbReference type="STRING" id="1314785.A0A165F300"/>
<dbReference type="AlphaFoldDB" id="A0A165F300"/>
<evidence type="ECO:0000313" key="2">
    <source>
        <dbReference type="Proteomes" id="UP000076871"/>
    </source>
</evidence>
<keyword evidence="2" id="KW-1185">Reference proteome</keyword>
<reference evidence="1 2" key="1">
    <citation type="journal article" date="2016" name="Mol. Biol. Evol.">
        <title>Comparative Genomics of Early-Diverging Mushroom-Forming Fungi Provides Insights into the Origins of Lignocellulose Decay Capabilities.</title>
        <authorList>
            <person name="Nagy L.G."/>
            <person name="Riley R."/>
            <person name="Tritt A."/>
            <person name="Adam C."/>
            <person name="Daum C."/>
            <person name="Floudas D."/>
            <person name="Sun H."/>
            <person name="Yadav J.S."/>
            <person name="Pangilinan J."/>
            <person name="Larsson K.H."/>
            <person name="Matsuura K."/>
            <person name="Barry K."/>
            <person name="Labutti K."/>
            <person name="Kuo R."/>
            <person name="Ohm R.A."/>
            <person name="Bhattacharya S.S."/>
            <person name="Shirouzu T."/>
            <person name="Yoshinaga Y."/>
            <person name="Martin F.M."/>
            <person name="Grigoriev I.V."/>
            <person name="Hibbett D.S."/>
        </authorList>
    </citation>
    <scope>NUCLEOTIDE SEQUENCE [LARGE SCALE GENOMIC DNA]</scope>
    <source>
        <strain evidence="1 2">93-53</strain>
    </source>
</reference>
<dbReference type="InParanoid" id="A0A165F300"/>
<protein>
    <submittedName>
        <fullName evidence="1">Uncharacterized protein</fullName>
    </submittedName>
</protein>
<dbReference type="GeneID" id="63820414"/>
<proteinExistence type="predicted"/>
<feature type="non-terminal residue" evidence="1">
    <location>
        <position position="72"/>
    </location>
</feature>
<dbReference type="OrthoDB" id="3267098at2759"/>
<name>A0A165F300_9APHY</name>
<dbReference type="RefSeq" id="XP_040766008.1">
    <property type="nucleotide sequence ID" value="XM_040903383.1"/>
</dbReference>
<accession>A0A165F300</accession>
<dbReference type="EMBL" id="KV427616">
    <property type="protein sequence ID" value="KZT08268.1"/>
    <property type="molecule type" value="Genomic_DNA"/>
</dbReference>
<organism evidence="1 2">
    <name type="scientific">Laetiporus sulphureus 93-53</name>
    <dbReference type="NCBI Taxonomy" id="1314785"/>
    <lineage>
        <taxon>Eukaryota</taxon>
        <taxon>Fungi</taxon>
        <taxon>Dikarya</taxon>
        <taxon>Basidiomycota</taxon>
        <taxon>Agaricomycotina</taxon>
        <taxon>Agaricomycetes</taxon>
        <taxon>Polyporales</taxon>
        <taxon>Laetiporus</taxon>
    </lineage>
</organism>
<dbReference type="Proteomes" id="UP000076871">
    <property type="component" value="Unassembled WGS sequence"/>
</dbReference>
<evidence type="ECO:0000313" key="1">
    <source>
        <dbReference type="EMBL" id="KZT08268.1"/>
    </source>
</evidence>